<protein>
    <submittedName>
        <fullName evidence="1">Exonuclease V</fullName>
    </submittedName>
</protein>
<accession>A0ACC0UB93</accession>
<organism evidence="1 2">
    <name type="scientific">Russula earlei</name>
    <dbReference type="NCBI Taxonomy" id="71964"/>
    <lineage>
        <taxon>Eukaryota</taxon>
        <taxon>Fungi</taxon>
        <taxon>Dikarya</taxon>
        <taxon>Basidiomycota</taxon>
        <taxon>Agaricomycotina</taxon>
        <taxon>Agaricomycetes</taxon>
        <taxon>Russulales</taxon>
        <taxon>Russulaceae</taxon>
        <taxon>Russula</taxon>
    </lineage>
</organism>
<keyword evidence="1" id="KW-0269">Exonuclease</keyword>
<sequence>MVDSWDEFDAYDLSEFSSADFVHIDATTHERDHHQRATRQVAVDVSNSGAAERRVGTSGPGGPRIAVALEPTADESVLVKVAEGGSGSGDDTVVVAEAQNVDDRGQGERSDSSNSDSRSPFEKHRLRGTLSVSDLVGPAWCVLVQFDYRLRQGRSLPLADRPDSFVSAEGKIIKAQKEVAKINEEVLERGRAVHKKLESQINPIEIAVDIQSEEEYWAARLINMLACLGQLMQLDFCREMPVFGIVQDQPIIGVIDEVWLKSIPEPEPEPSSQNKRASAAVPGTPRKSKKQRESSSQSQVTDFFASPPKAKTRRSASPLLPMINELSLIDTKTRRSNSLPSDDDARPSCLQLMLYYHLLSALISPTFSFSTFWEKVHIDPLAPLSDTFLLQSGLLQGSDGNVVFGYPTCLDDLVDIWQSTVHSLHLRGVSPTLEIVYRTQPKRRARQEAPRPGLSDDFAAAHRQALDTARAIAASLQEQPHDPDLQRAIAESLRDLTHNDRSGVALANDGNPRSSNVAEQLSDTSHIPWYALSGVMESAQPETVEWAGTQHIDVWTTAETGSSGTLAALPRPGTARVIGRKSFAFDEVSMQGYVQDVLQWWRGERPPRGVDIEHSRRCFSCEYREDCEWREKKAKEAQERYAEGRDRRSEGAGRFDKS</sequence>
<evidence type="ECO:0000313" key="2">
    <source>
        <dbReference type="Proteomes" id="UP001207468"/>
    </source>
</evidence>
<comment type="caution">
    <text evidence="1">The sequence shown here is derived from an EMBL/GenBank/DDBJ whole genome shotgun (WGS) entry which is preliminary data.</text>
</comment>
<keyword evidence="1" id="KW-0540">Nuclease</keyword>
<dbReference type="Proteomes" id="UP001207468">
    <property type="component" value="Unassembled WGS sequence"/>
</dbReference>
<gene>
    <name evidence="1" type="ORF">F5148DRAFT_979940</name>
</gene>
<proteinExistence type="predicted"/>
<name>A0ACC0UB93_9AGAM</name>
<reference evidence="1" key="1">
    <citation type="submission" date="2021-03" db="EMBL/GenBank/DDBJ databases">
        <title>Evolutionary priming and transition to the ectomycorrhizal habit in an iconic lineage of mushroom-forming fungi: is preadaptation a requirement?</title>
        <authorList>
            <consortium name="DOE Joint Genome Institute"/>
            <person name="Looney B.P."/>
            <person name="Miyauchi S."/>
            <person name="Morin E."/>
            <person name="Drula E."/>
            <person name="Courty P.E."/>
            <person name="Chicoki N."/>
            <person name="Fauchery L."/>
            <person name="Kohler A."/>
            <person name="Kuo A."/>
            <person name="LaButti K."/>
            <person name="Pangilinan J."/>
            <person name="Lipzen A."/>
            <person name="Riley R."/>
            <person name="Andreopoulos W."/>
            <person name="He G."/>
            <person name="Johnson J."/>
            <person name="Barry K.W."/>
            <person name="Grigoriev I.V."/>
            <person name="Nagy L."/>
            <person name="Hibbett D."/>
            <person name="Henrissat B."/>
            <person name="Matheny P.B."/>
            <person name="Labbe J."/>
            <person name="Martin A.F."/>
        </authorList>
    </citation>
    <scope>NUCLEOTIDE SEQUENCE</scope>
    <source>
        <strain evidence="1">BPL698</strain>
    </source>
</reference>
<keyword evidence="1" id="KW-0378">Hydrolase</keyword>
<dbReference type="EMBL" id="JAGFNK010000094">
    <property type="protein sequence ID" value="KAI9508364.1"/>
    <property type="molecule type" value="Genomic_DNA"/>
</dbReference>
<keyword evidence="2" id="KW-1185">Reference proteome</keyword>
<evidence type="ECO:0000313" key="1">
    <source>
        <dbReference type="EMBL" id="KAI9508364.1"/>
    </source>
</evidence>